<evidence type="ECO:0000256" key="2">
    <source>
        <dbReference type="ARBA" id="ARBA00010278"/>
    </source>
</evidence>
<evidence type="ECO:0000256" key="3">
    <source>
        <dbReference type="ARBA" id="ARBA00022525"/>
    </source>
</evidence>
<evidence type="ECO:0000256" key="11">
    <source>
        <dbReference type="SAM" id="SignalP"/>
    </source>
</evidence>
<feature type="region of interest" description="Disordered" evidence="10">
    <location>
        <begin position="31"/>
        <end position="73"/>
    </location>
</feature>
<evidence type="ECO:0000256" key="7">
    <source>
        <dbReference type="ARBA" id="ARBA00023277"/>
    </source>
</evidence>
<comment type="similarity">
    <text evidence="2">Belongs to the faeC family.</text>
</comment>
<evidence type="ECO:0000256" key="5">
    <source>
        <dbReference type="ARBA" id="ARBA00022729"/>
    </source>
</evidence>
<comment type="caution">
    <text evidence="12">The sequence shown here is derived from an EMBL/GenBank/DDBJ whole genome shotgun (WGS) entry which is preliminary data.</text>
</comment>
<gene>
    <name evidence="12" type="ORF">Poli38472_009887</name>
</gene>
<keyword evidence="8" id="KW-0624">Polysaccharide degradation</keyword>
<dbReference type="GO" id="GO:0030600">
    <property type="term" value="F:feruloyl esterase activity"/>
    <property type="evidence" value="ECO:0007669"/>
    <property type="project" value="InterPro"/>
</dbReference>
<dbReference type="InterPro" id="IPR043595">
    <property type="entry name" value="FaeB/C/D"/>
</dbReference>
<dbReference type="EMBL" id="SPLM01000074">
    <property type="protein sequence ID" value="TMW62394.1"/>
    <property type="molecule type" value="Genomic_DNA"/>
</dbReference>
<dbReference type="Proteomes" id="UP000794436">
    <property type="component" value="Unassembled WGS sequence"/>
</dbReference>
<keyword evidence="4" id="KW-0858">Xylan degradation</keyword>
<feature type="chain" id="PRO_5035443700" description="Feruloyl esterase" evidence="11">
    <location>
        <begin position="23"/>
        <end position="329"/>
    </location>
</feature>
<dbReference type="GO" id="GO:0045493">
    <property type="term" value="P:xylan catabolic process"/>
    <property type="evidence" value="ECO:0007669"/>
    <property type="project" value="UniProtKB-KW"/>
</dbReference>
<feature type="signal peptide" evidence="11">
    <location>
        <begin position="1"/>
        <end position="22"/>
    </location>
</feature>
<keyword evidence="13" id="KW-1185">Reference proteome</keyword>
<protein>
    <recommendedName>
        <fullName evidence="14">Feruloyl esterase</fullName>
    </recommendedName>
</protein>
<dbReference type="AlphaFoldDB" id="A0A8K1CFA1"/>
<evidence type="ECO:0000256" key="1">
    <source>
        <dbReference type="ARBA" id="ARBA00004613"/>
    </source>
</evidence>
<evidence type="ECO:0000313" key="13">
    <source>
        <dbReference type="Proteomes" id="UP000794436"/>
    </source>
</evidence>
<accession>A0A8K1CFA1</accession>
<dbReference type="OrthoDB" id="122995at2759"/>
<dbReference type="PANTHER" id="PTHR38050">
    <property type="match status" value="1"/>
</dbReference>
<evidence type="ECO:0008006" key="14">
    <source>
        <dbReference type="Google" id="ProtNLM"/>
    </source>
</evidence>
<evidence type="ECO:0000313" key="12">
    <source>
        <dbReference type="EMBL" id="TMW62394.1"/>
    </source>
</evidence>
<keyword evidence="6" id="KW-0378">Hydrolase</keyword>
<evidence type="ECO:0000256" key="9">
    <source>
        <dbReference type="ARBA" id="ARBA00025250"/>
    </source>
</evidence>
<evidence type="ECO:0000256" key="8">
    <source>
        <dbReference type="ARBA" id="ARBA00023326"/>
    </source>
</evidence>
<keyword evidence="3" id="KW-0964">Secreted</keyword>
<dbReference type="GO" id="GO:0005576">
    <property type="term" value="C:extracellular region"/>
    <property type="evidence" value="ECO:0007669"/>
    <property type="project" value="UniProtKB-SubCell"/>
</dbReference>
<organism evidence="12 13">
    <name type="scientific">Pythium oligandrum</name>
    <name type="common">Mycoparasitic fungus</name>
    <dbReference type="NCBI Taxonomy" id="41045"/>
    <lineage>
        <taxon>Eukaryota</taxon>
        <taxon>Sar</taxon>
        <taxon>Stramenopiles</taxon>
        <taxon>Oomycota</taxon>
        <taxon>Peronosporomycetes</taxon>
        <taxon>Pythiales</taxon>
        <taxon>Pythiaceae</taxon>
        <taxon>Pythium</taxon>
    </lineage>
</organism>
<dbReference type="Gene3D" id="3.40.50.1820">
    <property type="entry name" value="alpha/beta hydrolase"/>
    <property type="match status" value="1"/>
</dbReference>
<comment type="subcellular location">
    <subcellularLocation>
        <location evidence="1">Secreted</location>
    </subcellularLocation>
</comment>
<sequence length="329" mass="33675">MKAFSLLTTLALAALAVTGADAAKCGTKTPAPVPAPATNTTMAPAPAPVATTTKAPAPAASSPAPAAGGEAAAGGAKSAGCGKTATLKSGVQKVTVGGKQREFTLYVPQNYDSSKAYKMIFTFHWRGGSMADAVKNAGGYYGLQALAKESAIFVSPQGNGAGWANPGGEDIKFVEAMISMLDADLCVNQNQRFSTGFSWGAGMSHAVACALPDKFRAVSLIAGGLISGCDGGKQPVAYQLMHGNNDNVLSPQMGKSIMETFVKANGCTSQNAPLPASGSGTHIKTEYKGCKQGYPVIFTGFDGGHVAEPADKGGKNFAPEESWKFFSQF</sequence>
<dbReference type="PANTHER" id="PTHR38050:SF1">
    <property type="entry name" value="FERULOYL ESTERASE C"/>
    <property type="match status" value="1"/>
</dbReference>
<keyword evidence="7" id="KW-0119">Carbohydrate metabolism</keyword>
<dbReference type="InterPro" id="IPR029058">
    <property type="entry name" value="AB_hydrolase_fold"/>
</dbReference>
<proteinExistence type="inferred from homology"/>
<evidence type="ECO:0000256" key="10">
    <source>
        <dbReference type="SAM" id="MobiDB-lite"/>
    </source>
</evidence>
<comment type="function">
    <text evidence="9">Involved in degradation of plant cell walls. Hydrolyzes the feruloyl-arabinose ester bond in arabinoxylans, and the feruloyl-galactose ester bond in pectin. Active against paranitrophenyl-acetate, methyl ferulate and wheat arabinoxylan.</text>
</comment>
<evidence type="ECO:0000256" key="6">
    <source>
        <dbReference type="ARBA" id="ARBA00022801"/>
    </source>
</evidence>
<keyword evidence="5 11" id="KW-0732">Signal</keyword>
<reference evidence="12" key="1">
    <citation type="submission" date="2019-03" db="EMBL/GenBank/DDBJ databases">
        <title>Long read genome sequence of the mycoparasitic Pythium oligandrum ATCC 38472 isolated from sugarbeet rhizosphere.</title>
        <authorList>
            <person name="Gaulin E."/>
        </authorList>
    </citation>
    <scope>NUCLEOTIDE SEQUENCE</scope>
    <source>
        <strain evidence="12">ATCC 38472_TT</strain>
    </source>
</reference>
<name>A0A8K1CFA1_PYTOL</name>
<evidence type="ECO:0000256" key="4">
    <source>
        <dbReference type="ARBA" id="ARBA00022651"/>
    </source>
</evidence>
<dbReference type="SUPFAM" id="SSF53474">
    <property type="entry name" value="alpha/beta-Hydrolases"/>
    <property type="match status" value="1"/>
</dbReference>